<dbReference type="Pfam" id="PF13495">
    <property type="entry name" value="Phage_int_SAM_4"/>
    <property type="match status" value="1"/>
</dbReference>
<sequence length="154" mass="17914">MQRFHIAKELPMTVLRQRMTEDMQVRNLSPHAQASHLQQVSLFARYFRMSPDALTPEHIRTYQIYLTNEKRLAPNSIHTAVAALRFLYRITLKKDWTFGEDIPLPKKPQSRAGRYRSPARCRSPGHTPPQRKDRSTRQLKYAGDAARRSAESAK</sequence>
<comment type="caution">
    <text evidence="6">The sequence shown here is derived from an EMBL/GenBank/DDBJ whole genome shotgun (WGS) entry which is preliminary data.</text>
</comment>
<dbReference type="Proteomes" id="UP000051913">
    <property type="component" value="Unassembled WGS sequence"/>
</dbReference>
<dbReference type="STRING" id="1518501.CQ10_39075"/>
<name>A0A0R3KY13_9BRAD</name>
<accession>A0A0R3KY13</accession>
<feature type="compositionally biased region" description="Basic and acidic residues" evidence="4">
    <location>
        <begin position="145"/>
        <end position="154"/>
    </location>
</feature>
<reference evidence="6 7" key="1">
    <citation type="submission" date="2014-03" db="EMBL/GenBank/DDBJ databases">
        <title>Bradyrhizobium valentinum sp. nov., isolated from effective nodules of Lupinus mariae-josephae, a lupine endemic of basic-lime soils in Eastern Spain.</title>
        <authorList>
            <person name="Duran D."/>
            <person name="Rey L."/>
            <person name="Navarro A."/>
            <person name="Busquets A."/>
            <person name="Imperial J."/>
            <person name="Ruiz-Argueso T."/>
        </authorList>
    </citation>
    <scope>NUCLEOTIDE SEQUENCE [LARGE SCALE GENOMIC DNA]</scope>
    <source>
        <strain evidence="6 7">LmjM3</strain>
    </source>
</reference>
<dbReference type="EMBL" id="LLXX01000167">
    <property type="protein sequence ID" value="KRR00155.1"/>
    <property type="molecule type" value="Genomic_DNA"/>
</dbReference>
<dbReference type="InterPro" id="IPR010998">
    <property type="entry name" value="Integrase_recombinase_N"/>
</dbReference>
<gene>
    <name evidence="6" type="ORF">CP49_34740</name>
</gene>
<protein>
    <recommendedName>
        <fullName evidence="5">Core-binding (CB) domain-containing protein</fullName>
    </recommendedName>
</protein>
<evidence type="ECO:0000256" key="4">
    <source>
        <dbReference type="SAM" id="MobiDB-lite"/>
    </source>
</evidence>
<dbReference type="GO" id="GO:0003677">
    <property type="term" value="F:DNA binding"/>
    <property type="evidence" value="ECO:0007669"/>
    <property type="project" value="UniProtKB-UniRule"/>
</dbReference>
<dbReference type="InterPro" id="IPR011010">
    <property type="entry name" value="DNA_brk_join_enz"/>
</dbReference>
<dbReference type="Gene3D" id="1.10.150.130">
    <property type="match status" value="1"/>
</dbReference>
<dbReference type="SUPFAM" id="SSF56349">
    <property type="entry name" value="DNA breaking-rejoining enzymes"/>
    <property type="match status" value="1"/>
</dbReference>
<dbReference type="InterPro" id="IPR004107">
    <property type="entry name" value="Integrase_SAM-like_N"/>
</dbReference>
<evidence type="ECO:0000313" key="6">
    <source>
        <dbReference type="EMBL" id="KRR00155.1"/>
    </source>
</evidence>
<evidence type="ECO:0000259" key="5">
    <source>
        <dbReference type="PROSITE" id="PS51900"/>
    </source>
</evidence>
<dbReference type="AlphaFoldDB" id="A0A0R3KY13"/>
<feature type="region of interest" description="Disordered" evidence="4">
    <location>
        <begin position="99"/>
        <end position="154"/>
    </location>
</feature>
<proteinExistence type="predicted"/>
<keyword evidence="7" id="KW-1185">Reference proteome</keyword>
<evidence type="ECO:0000256" key="1">
    <source>
        <dbReference type="ARBA" id="ARBA00022908"/>
    </source>
</evidence>
<dbReference type="GO" id="GO:0015074">
    <property type="term" value="P:DNA integration"/>
    <property type="evidence" value="ECO:0007669"/>
    <property type="project" value="UniProtKB-KW"/>
</dbReference>
<evidence type="ECO:0000313" key="7">
    <source>
        <dbReference type="Proteomes" id="UP000051913"/>
    </source>
</evidence>
<evidence type="ECO:0000256" key="2">
    <source>
        <dbReference type="ARBA" id="ARBA00023125"/>
    </source>
</evidence>
<organism evidence="6 7">
    <name type="scientific">Bradyrhizobium valentinum</name>
    <dbReference type="NCBI Taxonomy" id="1518501"/>
    <lineage>
        <taxon>Bacteria</taxon>
        <taxon>Pseudomonadati</taxon>
        <taxon>Pseudomonadota</taxon>
        <taxon>Alphaproteobacteria</taxon>
        <taxon>Hyphomicrobiales</taxon>
        <taxon>Nitrobacteraceae</taxon>
        <taxon>Bradyrhizobium</taxon>
    </lineage>
</organism>
<keyword evidence="2 3" id="KW-0238">DNA-binding</keyword>
<evidence type="ECO:0000256" key="3">
    <source>
        <dbReference type="PROSITE-ProRule" id="PRU01248"/>
    </source>
</evidence>
<feature type="domain" description="Core-binding (CB)" evidence="5">
    <location>
        <begin position="10"/>
        <end position="92"/>
    </location>
</feature>
<dbReference type="InterPro" id="IPR044068">
    <property type="entry name" value="CB"/>
</dbReference>
<keyword evidence="1" id="KW-0229">DNA integration</keyword>
<dbReference type="PROSITE" id="PS51900">
    <property type="entry name" value="CB"/>
    <property type="match status" value="1"/>
</dbReference>